<dbReference type="Proteomes" id="UP000813824">
    <property type="component" value="Unassembled WGS sequence"/>
</dbReference>
<dbReference type="InterPro" id="IPR005996">
    <property type="entry name" value="Ribosomal_uL30_bac-type"/>
</dbReference>
<proteinExistence type="inferred from homology"/>
<keyword evidence="8" id="KW-1185">Reference proteome</keyword>
<comment type="similarity">
    <text evidence="1">Belongs to the universal ribosomal protein uL30 family.</text>
</comment>
<accession>A0A8K0UTE7</accession>
<dbReference type="PANTHER" id="PTHR15892:SF2">
    <property type="entry name" value="LARGE RIBOSOMAL SUBUNIT PROTEIN UL30M"/>
    <property type="match status" value="1"/>
</dbReference>
<evidence type="ECO:0000313" key="8">
    <source>
        <dbReference type="Proteomes" id="UP000813824"/>
    </source>
</evidence>
<protein>
    <recommendedName>
        <fullName evidence="4">Large ribosomal subunit protein uL30m</fullName>
    </recommendedName>
</protein>
<evidence type="ECO:0000256" key="1">
    <source>
        <dbReference type="ARBA" id="ARBA00007594"/>
    </source>
</evidence>
<comment type="caution">
    <text evidence="7">The sequence shown here is derived from an EMBL/GenBank/DDBJ whole genome shotgun (WGS) entry which is preliminary data.</text>
</comment>
<dbReference type="Pfam" id="PF00327">
    <property type="entry name" value="Ribosomal_L30"/>
    <property type="match status" value="1"/>
</dbReference>
<sequence>MSSTLIRSSFMNHSRAFCLKRQISTSRVASLEAGPSSSSTSAPKTHYKITLQRSAIALPSRVKATLESLGIHRRLQTVYHEHNPINAGKILRVKELVTVENVSADEVRTKTEQRRERRPSRGFVVKGSKLSQEAL</sequence>
<evidence type="ECO:0000256" key="5">
    <source>
        <dbReference type="SAM" id="MobiDB-lite"/>
    </source>
</evidence>
<evidence type="ECO:0000256" key="2">
    <source>
        <dbReference type="ARBA" id="ARBA00022980"/>
    </source>
</evidence>
<dbReference type="GO" id="GO:0005739">
    <property type="term" value="C:mitochondrion"/>
    <property type="evidence" value="ECO:0007669"/>
    <property type="project" value="TreeGrafter"/>
</dbReference>
<dbReference type="Gene3D" id="3.30.1390.20">
    <property type="entry name" value="Ribosomal protein L30, ferredoxin-like fold domain"/>
    <property type="match status" value="1"/>
</dbReference>
<evidence type="ECO:0000259" key="6">
    <source>
        <dbReference type="Pfam" id="PF00327"/>
    </source>
</evidence>
<dbReference type="InterPro" id="IPR036919">
    <property type="entry name" value="Ribo_uL30_ferredoxin-like_sf"/>
</dbReference>
<feature type="compositionally biased region" description="Basic and acidic residues" evidence="5">
    <location>
        <begin position="105"/>
        <end position="115"/>
    </location>
</feature>
<dbReference type="GO" id="GO:0003735">
    <property type="term" value="F:structural constituent of ribosome"/>
    <property type="evidence" value="ECO:0007669"/>
    <property type="project" value="InterPro"/>
</dbReference>
<feature type="domain" description="Large ribosomal subunit protein uL30-like ferredoxin-like fold" evidence="6">
    <location>
        <begin position="47"/>
        <end position="97"/>
    </location>
</feature>
<dbReference type="AlphaFoldDB" id="A0A8K0UTE7"/>
<keyword evidence="3" id="KW-0687">Ribonucleoprotein</keyword>
<dbReference type="InterPro" id="IPR016082">
    <property type="entry name" value="Ribosomal_uL30_ferredoxin-like"/>
</dbReference>
<name>A0A8K0UTE7_9AGAR</name>
<evidence type="ECO:0000256" key="3">
    <source>
        <dbReference type="ARBA" id="ARBA00023274"/>
    </source>
</evidence>
<dbReference type="GO" id="GO:0015934">
    <property type="term" value="C:large ribosomal subunit"/>
    <property type="evidence" value="ECO:0007669"/>
    <property type="project" value="InterPro"/>
</dbReference>
<evidence type="ECO:0000313" key="7">
    <source>
        <dbReference type="EMBL" id="KAH8102875.1"/>
    </source>
</evidence>
<gene>
    <name evidence="7" type="ORF">BXZ70DRAFT_756126</name>
</gene>
<keyword evidence="2" id="KW-0689">Ribosomal protein</keyword>
<dbReference type="EMBL" id="JAEVFJ010000008">
    <property type="protein sequence ID" value="KAH8102875.1"/>
    <property type="molecule type" value="Genomic_DNA"/>
</dbReference>
<organism evidence="7 8">
    <name type="scientific">Cristinia sonorae</name>
    <dbReference type="NCBI Taxonomy" id="1940300"/>
    <lineage>
        <taxon>Eukaryota</taxon>
        <taxon>Fungi</taxon>
        <taxon>Dikarya</taxon>
        <taxon>Basidiomycota</taxon>
        <taxon>Agaricomycotina</taxon>
        <taxon>Agaricomycetes</taxon>
        <taxon>Agaricomycetidae</taxon>
        <taxon>Agaricales</taxon>
        <taxon>Pleurotineae</taxon>
        <taxon>Stephanosporaceae</taxon>
        <taxon>Cristinia</taxon>
    </lineage>
</organism>
<dbReference type="OrthoDB" id="509901at2759"/>
<feature type="region of interest" description="Disordered" evidence="5">
    <location>
        <begin position="105"/>
        <end position="135"/>
    </location>
</feature>
<dbReference type="PANTHER" id="PTHR15892">
    <property type="entry name" value="MITOCHONDRIAL RIBOSOMAL PROTEIN L30"/>
    <property type="match status" value="1"/>
</dbReference>
<reference evidence="7" key="1">
    <citation type="journal article" date="2021" name="New Phytol.">
        <title>Evolutionary innovations through gain and loss of genes in the ectomycorrhizal Boletales.</title>
        <authorList>
            <person name="Wu G."/>
            <person name="Miyauchi S."/>
            <person name="Morin E."/>
            <person name="Kuo A."/>
            <person name="Drula E."/>
            <person name="Varga T."/>
            <person name="Kohler A."/>
            <person name="Feng B."/>
            <person name="Cao Y."/>
            <person name="Lipzen A."/>
            <person name="Daum C."/>
            <person name="Hundley H."/>
            <person name="Pangilinan J."/>
            <person name="Johnson J."/>
            <person name="Barry K."/>
            <person name="LaButti K."/>
            <person name="Ng V."/>
            <person name="Ahrendt S."/>
            <person name="Min B."/>
            <person name="Choi I.G."/>
            <person name="Park H."/>
            <person name="Plett J.M."/>
            <person name="Magnuson J."/>
            <person name="Spatafora J.W."/>
            <person name="Nagy L.G."/>
            <person name="Henrissat B."/>
            <person name="Grigoriev I.V."/>
            <person name="Yang Z.L."/>
            <person name="Xu J."/>
            <person name="Martin F.M."/>
        </authorList>
    </citation>
    <scope>NUCLEOTIDE SEQUENCE</scope>
    <source>
        <strain evidence="7">KKN 215</strain>
    </source>
</reference>
<dbReference type="SUPFAM" id="SSF55129">
    <property type="entry name" value="Ribosomal protein L30p/L7e"/>
    <property type="match status" value="1"/>
</dbReference>
<evidence type="ECO:0000256" key="4">
    <source>
        <dbReference type="ARBA" id="ARBA00035281"/>
    </source>
</evidence>
<dbReference type="GO" id="GO:0006412">
    <property type="term" value="P:translation"/>
    <property type="evidence" value="ECO:0007669"/>
    <property type="project" value="InterPro"/>
</dbReference>